<organism evidence="3 4">
    <name type="scientific">Cadophora malorum</name>
    <dbReference type="NCBI Taxonomy" id="108018"/>
    <lineage>
        <taxon>Eukaryota</taxon>
        <taxon>Fungi</taxon>
        <taxon>Dikarya</taxon>
        <taxon>Ascomycota</taxon>
        <taxon>Pezizomycotina</taxon>
        <taxon>Leotiomycetes</taxon>
        <taxon>Helotiales</taxon>
        <taxon>Ploettnerulaceae</taxon>
        <taxon>Cadophora</taxon>
    </lineage>
</organism>
<keyword evidence="2" id="KW-0812">Transmembrane</keyword>
<feature type="region of interest" description="Disordered" evidence="1">
    <location>
        <begin position="262"/>
        <end position="304"/>
    </location>
</feature>
<dbReference type="OrthoDB" id="5316527at2759"/>
<proteinExistence type="predicted"/>
<dbReference type="AlphaFoldDB" id="A0A8H7W083"/>
<name>A0A8H7W083_9HELO</name>
<evidence type="ECO:0000256" key="2">
    <source>
        <dbReference type="SAM" id="Phobius"/>
    </source>
</evidence>
<keyword evidence="4" id="KW-1185">Reference proteome</keyword>
<gene>
    <name evidence="3" type="ORF">IFR04_014586</name>
</gene>
<comment type="caution">
    <text evidence="3">The sequence shown here is derived from an EMBL/GenBank/DDBJ whole genome shotgun (WGS) entry which is preliminary data.</text>
</comment>
<feature type="transmembrane region" description="Helical" evidence="2">
    <location>
        <begin position="48"/>
        <end position="67"/>
    </location>
</feature>
<dbReference type="EMBL" id="JAFJYH010000392">
    <property type="protein sequence ID" value="KAG4412285.1"/>
    <property type="molecule type" value="Genomic_DNA"/>
</dbReference>
<evidence type="ECO:0000313" key="3">
    <source>
        <dbReference type="EMBL" id="KAG4412285.1"/>
    </source>
</evidence>
<keyword evidence="2" id="KW-0472">Membrane</keyword>
<keyword evidence="2" id="KW-1133">Transmembrane helix</keyword>
<protein>
    <submittedName>
        <fullName evidence="3">Uncharacterized protein</fullName>
    </submittedName>
</protein>
<accession>A0A8H7W083</accession>
<evidence type="ECO:0000313" key="4">
    <source>
        <dbReference type="Proteomes" id="UP000664132"/>
    </source>
</evidence>
<sequence>MFRFIRPRRSLISMSRLPLKLEAQYQRGEVANVQKVRFKKQRIRPKTILLYTLAIYVGASAYSSIVLDPLERAAVDALQHLPNEEFEEEPPPLFIPFPGTTKQLKPVPYRGSDPEWQEFVKFSKDKKLAQKVREELAAFVQSVAVKHPILSIRCGKEMKLRRYWLDVDFPQAAPPGFERKGLEIGDNYIEWRTQPVDSLTVFKIRQALWPSALVQSFWSFTKVMVVDDVKRIAGMLGLRSGPPPPSLDQLLARHQQLLKGPQAPQLQGKDNTPTQPPTVAQPPKGLPGSSAEKPALMGKGPDEEELASKGMAFHAHFFRPIMAFKAKLAQTWKPAPNYPPRGSILVSGMVELDSPRAWLVFDVKAAWDPKAKEYDPRSMFIQLRRLQPKKQSPVQ</sequence>
<dbReference type="Proteomes" id="UP000664132">
    <property type="component" value="Unassembled WGS sequence"/>
</dbReference>
<evidence type="ECO:0000256" key="1">
    <source>
        <dbReference type="SAM" id="MobiDB-lite"/>
    </source>
</evidence>
<reference evidence="3" key="1">
    <citation type="submission" date="2021-02" db="EMBL/GenBank/DDBJ databases">
        <title>Genome sequence Cadophora malorum strain M34.</title>
        <authorList>
            <person name="Stefanovic E."/>
            <person name="Vu D."/>
            <person name="Scully C."/>
            <person name="Dijksterhuis J."/>
            <person name="Roader J."/>
            <person name="Houbraken J."/>
        </authorList>
    </citation>
    <scope>NUCLEOTIDE SEQUENCE</scope>
    <source>
        <strain evidence="3">M34</strain>
    </source>
</reference>